<dbReference type="PROSITE" id="PS00292">
    <property type="entry name" value="CYCLINS"/>
    <property type="match status" value="1"/>
</dbReference>
<comment type="caution">
    <text evidence="4">The sequence shown here is derived from an EMBL/GenBank/DDBJ whole genome shotgun (WGS) entry which is preliminary data.</text>
</comment>
<proteinExistence type="predicted"/>
<dbReference type="SMART" id="SM00385">
    <property type="entry name" value="CYCLIN"/>
    <property type="match status" value="1"/>
</dbReference>
<dbReference type="InterPro" id="IPR048258">
    <property type="entry name" value="Cyclins_cyclin-box"/>
</dbReference>
<dbReference type="InterPro" id="IPR004367">
    <property type="entry name" value="Cyclin_C-dom"/>
</dbReference>
<dbReference type="Proteomes" id="UP000728185">
    <property type="component" value="Unassembled WGS sequence"/>
</dbReference>
<dbReference type="OrthoDB" id="5590282at2759"/>
<feature type="domain" description="Cyclin C-terminal" evidence="3">
    <location>
        <begin position="190"/>
        <end position="310"/>
    </location>
</feature>
<dbReference type="AlphaFoldDB" id="A0A8E0RS60"/>
<dbReference type="InterPro" id="IPR036915">
    <property type="entry name" value="Cyclin-like_sf"/>
</dbReference>
<keyword evidence="5" id="KW-1185">Reference proteome</keyword>
<accession>A0A8E0RS60</accession>
<evidence type="ECO:0000259" key="2">
    <source>
        <dbReference type="SMART" id="SM00385"/>
    </source>
</evidence>
<evidence type="ECO:0000313" key="5">
    <source>
        <dbReference type="Proteomes" id="UP000728185"/>
    </source>
</evidence>
<dbReference type="Gene3D" id="1.10.472.10">
    <property type="entry name" value="Cyclin-like"/>
    <property type="match status" value="1"/>
</dbReference>
<keyword evidence="1" id="KW-0195">Cyclin</keyword>
<dbReference type="Pfam" id="PF02984">
    <property type="entry name" value="Cyclin_C"/>
    <property type="match status" value="1"/>
</dbReference>
<organism evidence="4 5">
    <name type="scientific">Fasciolopsis buskii</name>
    <dbReference type="NCBI Taxonomy" id="27845"/>
    <lineage>
        <taxon>Eukaryota</taxon>
        <taxon>Metazoa</taxon>
        <taxon>Spiralia</taxon>
        <taxon>Lophotrochozoa</taxon>
        <taxon>Platyhelminthes</taxon>
        <taxon>Trematoda</taxon>
        <taxon>Digenea</taxon>
        <taxon>Plagiorchiida</taxon>
        <taxon>Echinostomata</taxon>
        <taxon>Echinostomatoidea</taxon>
        <taxon>Fasciolidae</taxon>
        <taxon>Fasciolopsis</taxon>
    </lineage>
</organism>
<name>A0A8E0RS60_9TREM</name>
<dbReference type="SUPFAM" id="SSF47954">
    <property type="entry name" value="Cyclin-like"/>
    <property type="match status" value="2"/>
</dbReference>
<evidence type="ECO:0000313" key="4">
    <source>
        <dbReference type="EMBL" id="KAA0186507.1"/>
    </source>
</evidence>
<gene>
    <name evidence="4" type="ORF">FBUS_01361</name>
</gene>
<protein>
    <recommendedName>
        <fullName evidence="6">Cyclin B</fullName>
    </recommendedName>
</protein>
<dbReference type="SMART" id="SM01332">
    <property type="entry name" value="Cyclin_C"/>
    <property type="match status" value="1"/>
</dbReference>
<dbReference type="PANTHER" id="PTHR10177">
    <property type="entry name" value="CYCLINS"/>
    <property type="match status" value="1"/>
</dbReference>
<evidence type="ECO:0008006" key="6">
    <source>
        <dbReference type="Google" id="ProtNLM"/>
    </source>
</evidence>
<evidence type="ECO:0000256" key="1">
    <source>
        <dbReference type="ARBA" id="ARBA00023127"/>
    </source>
</evidence>
<sequence length="332" mass="37779">MLTRGRYGFYANENAAVGVKDQSLPAKGPTIITRSRAALGDIKNKGIDHVKEQNVLKNLKKSVAPAPKAKACDMSVDDDASKTLTIVSPCSEELKAFRQSRRNSRTQFLSTDMGSRFIDVENQDFGDTATVYPYTETIFNYLQNRELSVQPMRADFMKPQGEVNPRMRYILVNWLVQIHHSYKLQPETLYLCVALLDRYLLADHTMHNLAKYLLELTIQEYDLAYLPGNMRAAVALCLSRALCLQTSDLEEAWCDTLEYLSGYNVDDIREPLRILAKAAYRQNSPSKYRAIFEKYRLDDFYGRVASLPQLRSSLMETLADLKFDSDGELNPA</sequence>
<feature type="domain" description="Cyclin-like" evidence="2">
    <location>
        <begin position="173"/>
        <end position="277"/>
    </location>
</feature>
<dbReference type="InterPro" id="IPR013763">
    <property type="entry name" value="Cyclin-like_dom"/>
</dbReference>
<dbReference type="EMBL" id="LUCM01009708">
    <property type="protein sequence ID" value="KAA0186507.1"/>
    <property type="molecule type" value="Genomic_DNA"/>
</dbReference>
<reference evidence="4" key="1">
    <citation type="submission" date="2019-05" db="EMBL/GenBank/DDBJ databases">
        <title>Annotation for the trematode Fasciolopsis buski.</title>
        <authorList>
            <person name="Choi Y.-J."/>
        </authorList>
    </citation>
    <scope>NUCLEOTIDE SEQUENCE</scope>
    <source>
        <strain evidence="4">HT</strain>
        <tissue evidence="4">Whole worm</tissue>
    </source>
</reference>
<evidence type="ECO:0000259" key="3">
    <source>
        <dbReference type="SMART" id="SM01332"/>
    </source>
</evidence>
<dbReference type="InterPro" id="IPR039361">
    <property type="entry name" value="Cyclin"/>
</dbReference>